<name>A0A267M8T2_9FIRM</name>
<evidence type="ECO:0000256" key="5">
    <source>
        <dbReference type="ARBA" id="ARBA00022692"/>
    </source>
</evidence>
<dbReference type="Proteomes" id="UP000216024">
    <property type="component" value="Unassembled WGS sequence"/>
</dbReference>
<evidence type="ECO:0000256" key="3">
    <source>
        <dbReference type="ARBA" id="ARBA00022449"/>
    </source>
</evidence>
<accession>A0A267M8T2</accession>
<feature type="transmembrane region" description="Helical" evidence="9">
    <location>
        <begin position="354"/>
        <end position="374"/>
    </location>
</feature>
<keyword evidence="5 9" id="KW-0812">Transmembrane</keyword>
<dbReference type="OrthoDB" id="9762978at2"/>
<dbReference type="EMBL" id="NIBG01000040">
    <property type="protein sequence ID" value="PAB55994.1"/>
    <property type="molecule type" value="Genomic_DNA"/>
</dbReference>
<organism evidence="11 12">
    <name type="scientific">Anaeromicrobium sediminis</name>
    <dbReference type="NCBI Taxonomy" id="1478221"/>
    <lineage>
        <taxon>Bacteria</taxon>
        <taxon>Bacillati</taxon>
        <taxon>Bacillota</taxon>
        <taxon>Clostridia</taxon>
        <taxon>Peptostreptococcales</taxon>
        <taxon>Thermotaleaceae</taxon>
        <taxon>Anaeromicrobium</taxon>
    </lineage>
</organism>
<keyword evidence="2" id="KW-0813">Transport</keyword>
<reference evidence="11 12" key="1">
    <citation type="submission" date="2017-06" db="EMBL/GenBank/DDBJ databases">
        <title>Draft genome sequence of anaerobic fermentative bacterium Anaeromicrobium sediminis DY2726D isolated from West Pacific Ocean sediments.</title>
        <authorList>
            <person name="Zeng X."/>
        </authorList>
    </citation>
    <scope>NUCLEOTIDE SEQUENCE [LARGE SCALE GENOMIC DNA]</scope>
    <source>
        <strain evidence="11 12">DY2726D</strain>
    </source>
</reference>
<evidence type="ECO:0000256" key="4">
    <source>
        <dbReference type="ARBA" id="ARBA00022475"/>
    </source>
</evidence>
<sequence>MNDSISNNFRYIVVISSMLSIMSCIFLKLSLLYGFLFSILLTIGLLVTKGFKLGLLLNIGFEGLKECSTIISIILIIGAVISVWMSSGIIATMIYYGLKFIDGTNYLLICFIISTITSIVMGTPLGTLSTVGIALLGMGKGALIPEPVLLGAIISGSFVADKISPVSGLLNLTMKTTGVKYKESLGTISKTLIPIIVICFVIYYLLGEKFIANISPIVVNSYQENIARSFYTSPLLLLLPIAVIFLSLLGSNTISNLSLGLILGSMISIFSQKMSFLSLMKSIFYGYEATTGMNGLNEILSGGGIFSMIEICLIIIGAVILSSLFEGCNIIYPLIKDMLNKIKTTGLLIRQTSFLSAILTFITTDQTVGIILLGKVLQKKYDAMKIDKPILARTIIDTGVSIPPLIPWNITAIIITTITGITVSEYGIYAILCYISPVVTIVFGYTEVTMENLGITNKI</sequence>
<evidence type="ECO:0000256" key="2">
    <source>
        <dbReference type="ARBA" id="ARBA00022448"/>
    </source>
</evidence>
<comment type="subcellular location">
    <subcellularLocation>
        <location evidence="1">Cell membrane</location>
        <topology evidence="1">Multi-pass membrane protein</topology>
    </subcellularLocation>
</comment>
<keyword evidence="4" id="KW-1003">Cell membrane</keyword>
<dbReference type="GO" id="GO:0015297">
    <property type="term" value="F:antiporter activity"/>
    <property type="evidence" value="ECO:0007669"/>
    <property type="project" value="UniProtKB-KW"/>
</dbReference>
<dbReference type="AlphaFoldDB" id="A0A267M8T2"/>
<evidence type="ECO:0000313" key="11">
    <source>
        <dbReference type="EMBL" id="PAB55994.1"/>
    </source>
</evidence>
<evidence type="ECO:0000259" key="10">
    <source>
        <dbReference type="Pfam" id="PF03553"/>
    </source>
</evidence>
<feature type="transmembrane region" description="Helical" evidence="9">
    <location>
        <begin position="12"/>
        <end position="29"/>
    </location>
</feature>
<keyword evidence="6 9" id="KW-1133">Transmembrane helix</keyword>
<keyword evidence="3" id="KW-0050">Antiport</keyword>
<evidence type="ECO:0000256" key="6">
    <source>
        <dbReference type="ARBA" id="ARBA00022989"/>
    </source>
</evidence>
<dbReference type="GO" id="GO:0005886">
    <property type="term" value="C:plasma membrane"/>
    <property type="evidence" value="ECO:0007669"/>
    <property type="project" value="UniProtKB-SubCell"/>
</dbReference>
<dbReference type="Pfam" id="PF03553">
    <property type="entry name" value="Na_H_antiporter"/>
    <property type="match status" value="1"/>
</dbReference>
<keyword evidence="12" id="KW-1185">Reference proteome</keyword>
<comment type="caution">
    <text evidence="11">The sequence shown here is derived from an EMBL/GenBank/DDBJ whole genome shotgun (WGS) entry which is preliminary data.</text>
</comment>
<feature type="domain" description="Na+/H+ antiporter NhaC-like C-terminal" evidence="10">
    <location>
        <begin position="161"/>
        <end position="446"/>
    </location>
</feature>
<feature type="transmembrane region" description="Helical" evidence="9">
    <location>
        <begin position="395"/>
        <end position="420"/>
    </location>
</feature>
<feature type="transmembrane region" description="Helical" evidence="9">
    <location>
        <begin position="69"/>
        <end position="94"/>
    </location>
</feature>
<feature type="transmembrane region" description="Helical" evidence="9">
    <location>
        <begin position="106"/>
        <end position="136"/>
    </location>
</feature>
<comment type="similarity">
    <text evidence="8">Belongs to the NhaC Na(+)/H(+) (TC 2.A.35) antiporter family.</text>
</comment>
<dbReference type="InterPro" id="IPR018461">
    <property type="entry name" value="Na/H_Antiport_NhaC-like_C"/>
</dbReference>
<proteinExistence type="inferred from homology"/>
<keyword evidence="7 9" id="KW-0472">Membrane</keyword>
<feature type="transmembrane region" description="Helical" evidence="9">
    <location>
        <begin position="254"/>
        <end position="271"/>
    </location>
</feature>
<feature type="transmembrane region" description="Helical" evidence="9">
    <location>
        <begin position="426"/>
        <end position="445"/>
    </location>
</feature>
<protein>
    <recommendedName>
        <fullName evidence="10">Na+/H+ antiporter NhaC-like C-terminal domain-containing protein</fullName>
    </recommendedName>
</protein>
<evidence type="ECO:0000256" key="8">
    <source>
        <dbReference type="ARBA" id="ARBA00038435"/>
    </source>
</evidence>
<feature type="transmembrane region" description="Helical" evidence="9">
    <location>
        <begin position="311"/>
        <end position="334"/>
    </location>
</feature>
<feature type="transmembrane region" description="Helical" evidence="9">
    <location>
        <begin position="226"/>
        <end position="248"/>
    </location>
</feature>
<dbReference type="PANTHER" id="PTHR33451">
    <property type="entry name" value="MALATE-2H(+)/NA(+)-LACTATE ANTIPORTER"/>
    <property type="match status" value="1"/>
</dbReference>
<feature type="transmembrane region" description="Helical" evidence="9">
    <location>
        <begin position="35"/>
        <end position="57"/>
    </location>
</feature>
<dbReference type="InterPro" id="IPR052180">
    <property type="entry name" value="NhaC_Na-H+_Antiporter"/>
</dbReference>
<dbReference type="PANTHER" id="PTHR33451:SF3">
    <property type="entry name" value="MALATE-2H(+)_NA(+)-LACTATE ANTIPORTER"/>
    <property type="match status" value="1"/>
</dbReference>
<feature type="transmembrane region" description="Helical" evidence="9">
    <location>
        <begin position="187"/>
        <end position="206"/>
    </location>
</feature>
<dbReference type="RefSeq" id="WP_095136218.1">
    <property type="nucleotide sequence ID" value="NZ_NIBG01000040.1"/>
</dbReference>
<evidence type="ECO:0000256" key="9">
    <source>
        <dbReference type="SAM" id="Phobius"/>
    </source>
</evidence>
<evidence type="ECO:0000313" key="12">
    <source>
        <dbReference type="Proteomes" id="UP000216024"/>
    </source>
</evidence>
<evidence type="ECO:0000256" key="1">
    <source>
        <dbReference type="ARBA" id="ARBA00004651"/>
    </source>
</evidence>
<evidence type="ECO:0000256" key="7">
    <source>
        <dbReference type="ARBA" id="ARBA00023136"/>
    </source>
</evidence>
<gene>
    <name evidence="11" type="ORF">CCE28_21335</name>
</gene>
<feature type="transmembrane region" description="Helical" evidence="9">
    <location>
        <begin position="148"/>
        <end position="167"/>
    </location>
</feature>